<proteinExistence type="predicted"/>
<dbReference type="Proteomes" id="UP001597283">
    <property type="component" value="Unassembled WGS sequence"/>
</dbReference>
<dbReference type="RefSeq" id="WP_380937547.1">
    <property type="nucleotide sequence ID" value="NZ_JBHUFC010000001.1"/>
</dbReference>
<keyword evidence="2" id="KW-1185">Reference proteome</keyword>
<gene>
    <name evidence="1" type="ORF">ACFSC3_00205</name>
</gene>
<sequence length="335" mass="36899">MGSVKIVNVPDISPGDPFVDVHSVDDRSVTWQRFSGLPRNAIERAVRRPRLSRYRAAWSAVGAARSADVIISHLPRMTAAVEDMRALRKPDCVHLAFSFNFTDLPAGRDVARMRRAFSGVDQFCVYSEYEATTYPQLFGVDPARFERVLWTQETPRTDTTLDLPFDRFVVAIGGEGRDYAGMLAAARSDPSTNWIVVARPSTLFDDAPSNMKVFFNLPPELTWGIAARAAAVIVPLKSDRTCCGHITIVSAQLLGLPVVSTRSMATTEYTVGIPGSTLIEPGAPDALAAAAAASVADAPRNRQLAESFVAEAKERYDRKHWAEYLRRFLQTRIPA</sequence>
<organism evidence="1 2">
    <name type="scientific">Sphingomonas floccifaciens</name>
    <dbReference type="NCBI Taxonomy" id="1844115"/>
    <lineage>
        <taxon>Bacteria</taxon>
        <taxon>Pseudomonadati</taxon>
        <taxon>Pseudomonadota</taxon>
        <taxon>Alphaproteobacteria</taxon>
        <taxon>Sphingomonadales</taxon>
        <taxon>Sphingomonadaceae</taxon>
        <taxon>Sphingomonas</taxon>
    </lineage>
</organism>
<accession>A0ABW4N7Y9</accession>
<protein>
    <recommendedName>
        <fullName evidence="3">Glycosyltransferase</fullName>
    </recommendedName>
</protein>
<evidence type="ECO:0000313" key="2">
    <source>
        <dbReference type="Proteomes" id="UP001597283"/>
    </source>
</evidence>
<comment type="caution">
    <text evidence="1">The sequence shown here is derived from an EMBL/GenBank/DDBJ whole genome shotgun (WGS) entry which is preliminary data.</text>
</comment>
<evidence type="ECO:0008006" key="3">
    <source>
        <dbReference type="Google" id="ProtNLM"/>
    </source>
</evidence>
<dbReference type="SUPFAM" id="SSF53756">
    <property type="entry name" value="UDP-Glycosyltransferase/glycogen phosphorylase"/>
    <property type="match status" value="1"/>
</dbReference>
<reference evidence="2" key="1">
    <citation type="journal article" date="2019" name="Int. J. Syst. Evol. Microbiol.">
        <title>The Global Catalogue of Microorganisms (GCM) 10K type strain sequencing project: providing services to taxonomists for standard genome sequencing and annotation.</title>
        <authorList>
            <consortium name="The Broad Institute Genomics Platform"/>
            <consortium name="The Broad Institute Genome Sequencing Center for Infectious Disease"/>
            <person name="Wu L."/>
            <person name="Ma J."/>
        </authorList>
    </citation>
    <scope>NUCLEOTIDE SEQUENCE [LARGE SCALE GENOMIC DNA]</scope>
    <source>
        <strain evidence="2">Q85</strain>
    </source>
</reference>
<name>A0ABW4N7Y9_9SPHN</name>
<dbReference type="Gene3D" id="3.40.50.2000">
    <property type="entry name" value="Glycogen Phosphorylase B"/>
    <property type="match status" value="1"/>
</dbReference>
<dbReference type="EMBL" id="JBHUFC010000001">
    <property type="protein sequence ID" value="MFD1785983.1"/>
    <property type="molecule type" value="Genomic_DNA"/>
</dbReference>
<evidence type="ECO:0000313" key="1">
    <source>
        <dbReference type="EMBL" id="MFD1785983.1"/>
    </source>
</evidence>